<dbReference type="EMBL" id="NNAY01004815">
    <property type="protein sequence ID" value="OXU17376.1"/>
    <property type="molecule type" value="Genomic_DNA"/>
</dbReference>
<feature type="non-terminal residue" evidence="2">
    <location>
        <position position="1"/>
    </location>
</feature>
<comment type="caution">
    <text evidence="2">The sequence shown here is derived from an EMBL/GenBank/DDBJ whole genome shotgun (WGS) entry which is preliminary data.</text>
</comment>
<accession>A0A232EGA1</accession>
<keyword evidence="3" id="KW-1185">Reference proteome</keyword>
<protein>
    <submittedName>
        <fullName evidence="2">Uncharacterized protein</fullName>
    </submittedName>
</protein>
<feature type="region of interest" description="Disordered" evidence="1">
    <location>
        <begin position="22"/>
        <end position="55"/>
    </location>
</feature>
<reference evidence="2 3" key="1">
    <citation type="journal article" date="2017" name="Curr. Biol.">
        <title>The Evolution of Venom by Co-option of Single-Copy Genes.</title>
        <authorList>
            <person name="Martinson E.O."/>
            <person name="Mrinalini"/>
            <person name="Kelkar Y.D."/>
            <person name="Chang C.H."/>
            <person name="Werren J.H."/>
        </authorList>
    </citation>
    <scope>NUCLEOTIDE SEQUENCE [LARGE SCALE GENOMIC DNA]</scope>
    <source>
        <strain evidence="2 3">Alberta</strain>
        <tissue evidence="2">Whole body</tissue>
    </source>
</reference>
<dbReference type="AlphaFoldDB" id="A0A232EGA1"/>
<evidence type="ECO:0000313" key="3">
    <source>
        <dbReference type="Proteomes" id="UP000215335"/>
    </source>
</evidence>
<dbReference type="Proteomes" id="UP000215335">
    <property type="component" value="Unassembled WGS sequence"/>
</dbReference>
<proteinExistence type="predicted"/>
<gene>
    <name evidence="2" type="ORF">TSAR_015494</name>
</gene>
<name>A0A232EGA1_9HYME</name>
<organism evidence="2 3">
    <name type="scientific">Trichomalopsis sarcophagae</name>
    <dbReference type="NCBI Taxonomy" id="543379"/>
    <lineage>
        <taxon>Eukaryota</taxon>
        <taxon>Metazoa</taxon>
        <taxon>Ecdysozoa</taxon>
        <taxon>Arthropoda</taxon>
        <taxon>Hexapoda</taxon>
        <taxon>Insecta</taxon>
        <taxon>Pterygota</taxon>
        <taxon>Neoptera</taxon>
        <taxon>Endopterygota</taxon>
        <taxon>Hymenoptera</taxon>
        <taxon>Apocrita</taxon>
        <taxon>Proctotrupomorpha</taxon>
        <taxon>Chalcidoidea</taxon>
        <taxon>Pteromalidae</taxon>
        <taxon>Pteromalinae</taxon>
        <taxon>Trichomalopsis</taxon>
    </lineage>
</organism>
<feature type="compositionally biased region" description="Basic and acidic residues" evidence="1">
    <location>
        <begin position="43"/>
        <end position="55"/>
    </location>
</feature>
<sequence length="90" mass="10698">FIKLHPGISFIGPEKWKLQNRISSRHTNYRYPTPPKRTGKQKNNADESQRPHRLSLEERKDSFILHVQTAYDVLPRLNEFKNRLLTSKQT</sequence>
<evidence type="ECO:0000256" key="1">
    <source>
        <dbReference type="SAM" id="MobiDB-lite"/>
    </source>
</evidence>
<evidence type="ECO:0000313" key="2">
    <source>
        <dbReference type="EMBL" id="OXU17376.1"/>
    </source>
</evidence>